<dbReference type="Proteomes" id="UP001596422">
    <property type="component" value="Unassembled WGS sequence"/>
</dbReference>
<keyword evidence="2" id="KW-1185">Reference proteome</keyword>
<protein>
    <recommendedName>
        <fullName evidence="3">Peptidase S33 tripeptidyl aminopeptidase-like C-terminal domain-containing protein</fullName>
    </recommendedName>
</protein>
<comment type="caution">
    <text evidence="1">The sequence shown here is derived from an EMBL/GenBank/DDBJ whole genome shotgun (WGS) entry which is preliminary data.</text>
</comment>
<accession>A0ABW2A5S4</accession>
<reference evidence="2" key="1">
    <citation type="journal article" date="2019" name="Int. J. Syst. Evol. Microbiol.">
        <title>The Global Catalogue of Microorganisms (GCM) 10K type strain sequencing project: providing services to taxonomists for standard genome sequencing and annotation.</title>
        <authorList>
            <consortium name="The Broad Institute Genomics Platform"/>
            <consortium name="The Broad Institute Genome Sequencing Center for Infectious Disease"/>
            <person name="Wu L."/>
            <person name="Ma J."/>
        </authorList>
    </citation>
    <scope>NUCLEOTIDE SEQUENCE [LARGE SCALE GENOMIC DNA]</scope>
    <source>
        <strain evidence="2">NBRC 111756</strain>
    </source>
</reference>
<dbReference type="EMBL" id="JBHSWE010000001">
    <property type="protein sequence ID" value="MFC6672803.1"/>
    <property type="molecule type" value="Genomic_DNA"/>
</dbReference>
<evidence type="ECO:0000313" key="2">
    <source>
        <dbReference type="Proteomes" id="UP001596422"/>
    </source>
</evidence>
<gene>
    <name evidence="1" type="ORF">ACFQDL_24015</name>
</gene>
<evidence type="ECO:0000313" key="1">
    <source>
        <dbReference type="EMBL" id="MFC6672803.1"/>
    </source>
</evidence>
<proteinExistence type="predicted"/>
<sequence length="79" mass="9053">MTRAIGELDREQLVAAQGDVSSFIGGRSVEPMHQYHCQLAERLPNWHYFLVAGTDHSLPFQKPRQIGRLMNQELSRYLG</sequence>
<organism evidence="1 2">
    <name type="scientific">Marinobacterium aestuariivivens</name>
    <dbReference type="NCBI Taxonomy" id="1698799"/>
    <lineage>
        <taxon>Bacteria</taxon>
        <taxon>Pseudomonadati</taxon>
        <taxon>Pseudomonadota</taxon>
        <taxon>Gammaproteobacteria</taxon>
        <taxon>Oceanospirillales</taxon>
        <taxon>Oceanospirillaceae</taxon>
        <taxon>Marinobacterium</taxon>
    </lineage>
</organism>
<evidence type="ECO:0008006" key="3">
    <source>
        <dbReference type="Google" id="ProtNLM"/>
    </source>
</evidence>
<dbReference type="RefSeq" id="WP_379911221.1">
    <property type="nucleotide sequence ID" value="NZ_JBHSWE010000001.1"/>
</dbReference>
<name>A0ABW2A5S4_9GAMM</name>